<protein>
    <submittedName>
        <fullName evidence="1">Uncharacterized protein</fullName>
    </submittedName>
</protein>
<sequence length="15" mass="1575">MAETTPTKSHSATGR</sequence>
<comment type="caution">
    <text evidence="1">The sequence shown here is derived from an EMBL/GenBank/DDBJ whole genome shotgun (WGS) entry which is preliminary data.</text>
</comment>
<name>A0AAV0KCV7_9ROSI</name>
<evidence type="ECO:0000313" key="1">
    <source>
        <dbReference type="EMBL" id="CAI0419918.1"/>
    </source>
</evidence>
<proteinExistence type="predicted"/>
<reference evidence="1" key="1">
    <citation type="submission" date="2022-08" db="EMBL/GenBank/DDBJ databases">
        <authorList>
            <person name="Gutierrez-Valencia J."/>
        </authorList>
    </citation>
    <scope>NUCLEOTIDE SEQUENCE</scope>
</reference>
<dbReference type="EMBL" id="CAMGYJ010000005">
    <property type="protein sequence ID" value="CAI0419918.1"/>
    <property type="molecule type" value="Genomic_DNA"/>
</dbReference>
<accession>A0AAV0KCV7</accession>
<keyword evidence="2" id="KW-1185">Reference proteome</keyword>
<organism evidence="1 2">
    <name type="scientific">Linum tenue</name>
    <dbReference type="NCBI Taxonomy" id="586396"/>
    <lineage>
        <taxon>Eukaryota</taxon>
        <taxon>Viridiplantae</taxon>
        <taxon>Streptophyta</taxon>
        <taxon>Embryophyta</taxon>
        <taxon>Tracheophyta</taxon>
        <taxon>Spermatophyta</taxon>
        <taxon>Magnoliopsida</taxon>
        <taxon>eudicotyledons</taxon>
        <taxon>Gunneridae</taxon>
        <taxon>Pentapetalae</taxon>
        <taxon>rosids</taxon>
        <taxon>fabids</taxon>
        <taxon>Malpighiales</taxon>
        <taxon>Linaceae</taxon>
        <taxon>Linum</taxon>
    </lineage>
</organism>
<dbReference type="Proteomes" id="UP001154282">
    <property type="component" value="Unassembled WGS sequence"/>
</dbReference>
<gene>
    <name evidence="1" type="ORF">LITE_LOCUS18179</name>
</gene>
<evidence type="ECO:0000313" key="2">
    <source>
        <dbReference type="Proteomes" id="UP001154282"/>
    </source>
</evidence>